<protein>
    <submittedName>
        <fullName evidence="1">Uncharacterized protein</fullName>
    </submittedName>
</protein>
<dbReference type="InterPro" id="IPR032675">
    <property type="entry name" value="LRR_dom_sf"/>
</dbReference>
<dbReference type="EMBL" id="KV419427">
    <property type="protein sequence ID" value="KZS89499.1"/>
    <property type="molecule type" value="Genomic_DNA"/>
</dbReference>
<evidence type="ECO:0000313" key="2">
    <source>
        <dbReference type="Proteomes" id="UP000076722"/>
    </source>
</evidence>
<dbReference type="OrthoDB" id="3365698at2759"/>
<reference evidence="1 2" key="1">
    <citation type="journal article" date="2016" name="Mol. Biol. Evol.">
        <title>Comparative Genomics of Early-Diverging Mushroom-Forming Fungi Provides Insights into the Origins of Lignocellulose Decay Capabilities.</title>
        <authorList>
            <person name="Nagy L.G."/>
            <person name="Riley R."/>
            <person name="Tritt A."/>
            <person name="Adam C."/>
            <person name="Daum C."/>
            <person name="Floudas D."/>
            <person name="Sun H."/>
            <person name="Yadav J.S."/>
            <person name="Pangilinan J."/>
            <person name="Larsson K.H."/>
            <person name="Matsuura K."/>
            <person name="Barry K."/>
            <person name="Labutti K."/>
            <person name="Kuo R."/>
            <person name="Ohm R.A."/>
            <person name="Bhattacharya S.S."/>
            <person name="Shirouzu T."/>
            <person name="Yoshinaga Y."/>
            <person name="Martin F.M."/>
            <person name="Grigoriev I.V."/>
            <person name="Hibbett D.S."/>
        </authorList>
    </citation>
    <scope>NUCLEOTIDE SEQUENCE [LARGE SCALE GENOMIC DNA]</scope>
    <source>
        <strain evidence="1 2">HHB9708</strain>
    </source>
</reference>
<accession>A0A164QB40</accession>
<dbReference type="STRING" id="1314777.A0A164QB40"/>
<dbReference type="Gene3D" id="3.80.10.10">
    <property type="entry name" value="Ribonuclease Inhibitor"/>
    <property type="match status" value="1"/>
</dbReference>
<dbReference type="SUPFAM" id="SSF52047">
    <property type="entry name" value="RNI-like"/>
    <property type="match status" value="2"/>
</dbReference>
<proteinExistence type="predicted"/>
<organism evidence="1 2">
    <name type="scientific">Sistotremastrum niveocremeum HHB9708</name>
    <dbReference type="NCBI Taxonomy" id="1314777"/>
    <lineage>
        <taxon>Eukaryota</taxon>
        <taxon>Fungi</taxon>
        <taxon>Dikarya</taxon>
        <taxon>Basidiomycota</taxon>
        <taxon>Agaricomycotina</taxon>
        <taxon>Agaricomycetes</taxon>
        <taxon>Sistotremastrales</taxon>
        <taxon>Sistotremastraceae</taxon>
        <taxon>Sertulicium</taxon>
        <taxon>Sertulicium niveocremeum</taxon>
    </lineage>
</organism>
<dbReference type="AlphaFoldDB" id="A0A164QB40"/>
<name>A0A164QB40_9AGAM</name>
<keyword evidence="2" id="KW-1185">Reference proteome</keyword>
<sequence length="1053" mass="118526">MSDSHELWTEIEASVAKGIQDQLVGHRQSKKNVMDVEEAFGQIEGRLSVLLKQQRNLFTPIGGLSDEIILEILHYCILPRRPYDLPRMRQPKLNAAFSLYIGQTELSRLISLNVEFSGDDWESGGYVMNAPNLSEYRFKGLLDYVDLPPFDNLVKFELESFVLEPVSGLDVSDMACLIRYLQLPSSATVSLQTERDRSGATTIENFVGSFLESSEGLSISFELTALSFRLSKTTYTLKSSSRAKIDIRHHLAHKHALNFPELQPLDVHGTCLTTLTLHSVTLPLRMSLIRVFSSWTQLAHIGVCTEELQFEKLLTALETKPDATSDMLCPKLRTLDCSGTRFSSIRMKYFLQFRKDQGIPLQELRFTKGFAEPNVTALVSLVPTLTEFDPDLSRCGFSHPVWIFRRSIGSEIAIAILPLEICDVHDLHAFTGYKSLLSIGREGGARALPMSSCRHYSIDSHAYPNQNSELALELTDWWAPYFRLKPRKKTLTKKEEGNRLRLWPPNPDGTLNDQRRKSKHEIFKGRILSAGVIDFARLEVVLQLGSAGHAQPSGLNQVILEPSKLWTQIESSVAKEIQSGRKLDDAELVHVSAFDKLEGKFSVFLKQQRNMFTPIGGLSDELVLAILQYSVLDEEPSYSGKHKKAALNPAFAIHCALNVHATVSQKEFPSLISLNVSTDAFDSMDPPTLNTPILRELRFRGASDDSFLVCFENLVKFELQSWALAPETILEILAALPSVEHCEISNTDPPEAFDDEAEFPLVVLRSLKTLRLHTIEVSDAARIIRQLDVPSVALISFGTQQDKSNETLIETFVGSLMAGCEELSISWRSDTMKYTLKNESPGSITIKYDLPITSRYTSRTVQELGLLASYPTNLTVLNLHMSSLPRVKDLIQALTSWENISQIGVCTEETEFERLLIALEETPGTICPKLKIINCSGTKFSSTRMKYFLQCRKSHDVPLQELRITRGFAEPDVAIFMSLVPTLTVFDSKLSVCGFEPPGFQTCMCNLDFRDQEWDEMHIMATVNPSPDFTPQWYPPILRRPRNPSEAQKLYNQ</sequence>
<dbReference type="Proteomes" id="UP000076722">
    <property type="component" value="Unassembled WGS sequence"/>
</dbReference>
<gene>
    <name evidence="1" type="ORF">SISNIDRAFT_526828</name>
</gene>
<evidence type="ECO:0000313" key="1">
    <source>
        <dbReference type="EMBL" id="KZS89499.1"/>
    </source>
</evidence>